<name>A0ABP8GTI1_9BURK</name>
<proteinExistence type="inferred from homology"/>
<dbReference type="InterPro" id="IPR042100">
    <property type="entry name" value="Bug_dom1"/>
</dbReference>
<feature type="chain" id="PRO_5046217975" evidence="2">
    <location>
        <begin position="27"/>
        <end position="326"/>
    </location>
</feature>
<reference evidence="4" key="1">
    <citation type="journal article" date="2019" name="Int. J. Syst. Evol. Microbiol.">
        <title>The Global Catalogue of Microorganisms (GCM) 10K type strain sequencing project: providing services to taxonomists for standard genome sequencing and annotation.</title>
        <authorList>
            <consortium name="The Broad Institute Genomics Platform"/>
            <consortium name="The Broad Institute Genome Sequencing Center for Infectious Disease"/>
            <person name="Wu L."/>
            <person name="Ma J."/>
        </authorList>
    </citation>
    <scope>NUCLEOTIDE SEQUENCE [LARGE SCALE GENOMIC DNA]</scope>
    <source>
        <strain evidence="4">JCM 17666</strain>
    </source>
</reference>
<comment type="similarity">
    <text evidence="1">Belongs to the UPF0065 (bug) family.</text>
</comment>
<dbReference type="CDD" id="cd07012">
    <property type="entry name" value="PBP2_Bug_TTT"/>
    <property type="match status" value="1"/>
</dbReference>
<organism evidence="3 4">
    <name type="scientific">Pigmentiphaga soli</name>
    <dbReference type="NCBI Taxonomy" id="1007095"/>
    <lineage>
        <taxon>Bacteria</taxon>
        <taxon>Pseudomonadati</taxon>
        <taxon>Pseudomonadota</taxon>
        <taxon>Betaproteobacteria</taxon>
        <taxon>Burkholderiales</taxon>
        <taxon>Alcaligenaceae</taxon>
        <taxon>Pigmentiphaga</taxon>
    </lineage>
</organism>
<dbReference type="RefSeq" id="WP_345248153.1">
    <property type="nucleotide sequence ID" value="NZ_BAABFO010000006.1"/>
</dbReference>
<dbReference type="Gene3D" id="3.40.190.10">
    <property type="entry name" value="Periplasmic binding protein-like II"/>
    <property type="match status" value="1"/>
</dbReference>
<dbReference type="PIRSF" id="PIRSF017082">
    <property type="entry name" value="YflP"/>
    <property type="match status" value="1"/>
</dbReference>
<feature type="signal peptide" evidence="2">
    <location>
        <begin position="1"/>
        <end position="26"/>
    </location>
</feature>
<evidence type="ECO:0000256" key="1">
    <source>
        <dbReference type="ARBA" id="ARBA00006987"/>
    </source>
</evidence>
<dbReference type="Gene3D" id="3.40.190.150">
    <property type="entry name" value="Bordetella uptake gene, domain 1"/>
    <property type="match status" value="1"/>
</dbReference>
<evidence type="ECO:0000256" key="2">
    <source>
        <dbReference type="SAM" id="SignalP"/>
    </source>
</evidence>
<protein>
    <submittedName>
        <fullName evidence="3">Tripartite tricarboxylate transporter substrate binding protein</fullName>
    </submittedName>
</protein>
<dbReference type="InterPro" id="IPR005064">
    <property type="entry name" value="BUG"/>
</dbReference>
<sequence>MQHWKTWLAACAAAMQWAAAPAAAAAADYPTKPVRMIVPFVAGGAADMLARPLAQELGEKLGQPVVVENRAGANSTIGVQYVARSPNDGYTILFGSDAGLSLAPNTQPDLGYSVKDFVPLAILAYMTQVMVVNGSSPINSVQDLAREVRARPGQLPYASIGVGSLSHVSMEALAGRFGAPMIHVPYQGVAPALADLLGGRVQIMLSAVAAPLPHIKAGRLKAIAFAGTERSASLPEVPTLAEQGIPDFVSRGWFGVMVPAGTPAPIVAKLQAAIADIAGRKSFQDGVVRANGYDVPRLAPAELAGFLATENAKSKALVDPIRDQLK</sequence>
<evidence type="ECO:0000313" key="3">
    <source>
        <dbReference type="EMBL" id="GAA4329469.1"/>
    </source>
</evidence>
<dbReference type="PANTHER" id="PTHR42928">
    <property type="entry name" value="TRICARBOXYLATE-BINDING PROTEIN"/>
    <property type="match status" value="1"/>
</dbReference>
<evidence type="ECO:0000313" key="4">
    <source>
        <dbReference type="Proteomes" id="UP001501671"/>
    </source>
</evidence>
<dbReference type="EMBL" id="BAABFO010000006">
    <property type="protein sequence ID" value="GAA4329469.1"/>
    <property type="molecule type" value="Genomic_DNA"/>
</dbReference>
<keyword evidence="2" id="KW-0732">Signal</keyword>
<dbReference type="Pfam" id="PF03401">
    <property type="entry name" value="TctC"/>
    <property type="match status" value="1"/>
</dbReference>
<accession>A0ABP8GTI1</accession>
<keyword evidence="4" id="KW-1185">Reference proteome</keyword>
<gene>
    <name evidence="3" type="ORF">GCM10023144_16290</name>
</gene>
<comment type="caution">
    <text evidence="3">The sequence shown here is derived from an EMBL/GenBank/DDBJ whole genome shotgun (WGS) entry which is preliminary data.</text>
</comment>
<dbReference type="SUPFAM" id="SSF53850">
    <property type="entry name" value="Periplasmic binding protein-like II"/>
    <property type="match status" value="1"/>
</dbReference>
<dbReference type="PANTHER" id="PTHR42928:SF5">
    <property type="entry name" value="BLR1237 PROTEIN"/>
    <property type="match status" value="1"/>
</dbReference>
<dbReference type="Proteomes" id="UP001501671">
    <property type="component" value="Unassembled WGS sequence"/>
</dbReference>